<dbReference type="InterPro" id="IPR008278">
    <property type="entry name" value="4-PPantetheinyl_Trfase_dom"/>
</dbReference>
<feature type="domain" description="4'-phosphopantetheinyl transferase" evidence="2">
    <location>
        <begin position="14"/>
        <end position="115"/>
    </location>
</feature>
<evidence type="ECO:0000313" key="4">
    <source>
        <dbReference type="Proteomes" id="UP000256690"/>
    </source>
</evidence>
<dbReference type="GO" id="GO:0008897">
    <property type="term" value="F:holo-[acyl-carrier-protein] synthase activity"/>
    <property type="evidence" value="ECO:0007669"/>
    <property type="project" value="InterPro"/>
</dbReference>
<dbReference type="Gene3D" id="3.90.470.20">
    <property type="entry name" value="4'-phosphopantetheinyl transferase domain"/>
    <property type="match status" value="1"/>
</dbReference>
<dbReference type="GO" id="GO:0006633">
    <property type="term" value="P:fatty acid biosynthetic process"/>
    <property type="evidence" value="ECO:0007669"/>
    <property type="project" value="InterPro"/>
</dbReference>
<keyword evidence="1" id="KW-0808">Transferase</keyword>
<reference evidence="3 4" key="1">
    <citation type="journal article" date="2018" name="IMA Fungus">
        <title>IMA Genome-F 9: Draft genome sequence of Annulohypoxylon stygium, Aspergillus mulundensis, Berkeleyomyces basicola (syn. Thielaviopsis basicola), Ceratocystis smalleyi, two Cercospora beticola strains, Coleophoma cylindrospora, Fusarium fracticaudum, Phialophora cf. hyalina, and Morchella septimelata.</title>
        <authorList>
            <person name="Wingfield B.D."/>
            <person name="Bills G.F."/>
            <person name="Dong Y."/>
            <person name="Huang W."/>
            <person name="Nel W.J."/>
            <person name="Swalarsk-Parry B.S."/>
            <person name="Vaghefi N."/>
            <person name="Wilken P.M."/>
            <person name="An Z."/>
            <person name="de Beer Z.W."/>
            <person name="De Vos L."/>
            <person name="Chen L."/>
            <person name="Duong T.A."/>
            <person name="Gao Y."/>
            <person name="Hammerbacher A."/>
            <person name="Kikkert J.R."/>
            <person name="Li Y."/>
            <person name="Li H."/>
            <person name="Li K."/>
            <person name="Li Q."/>
            <person name="Liu X."/>
            <person name="Ma X."/>
            <person name="Naidoo K."/>
            <person name="Pethybridge S.J."/>
            <person name="Sun J."/>
            <person name="Steenkamp E.T."/>
            <person name="van der Nest M.A."/>
            <person name="van Wyk S."/>
            <person name="Wingfield M.J."/>
            <person name="Xiong C."/>
            <person name="Yue Q."/>
            <person name="Zhang X."/>
        </authorList>
    </citation>
    <scope>NUCLEOTIDE SEQUENCE [LARGE SCALE GENOMIC DNA]</scope>
    <source>
        <strain evidence="3 4">DSM 5745</strain>
    </source>
</reference>
<proteinExistence type="inferred from homology"/>
<dbReference type="OrthoDB" id="15433at2759"/>
<dbReference type="AlphaFoldDB" id="A0A3D8QZI1"/>
<dbReference type="SUPFAM" id="SSF56214">
    <property type="entry name" value="4'-phosphopantetheinyl transferase"/>
    <property type="match status" value="1"/>
</dbReference>
<dbReference type="InterPro" id="IPR037143">
    <property type="entry name" value="4-PPantetheinyl_Trfase_dom_sf"/>
</dbReference>
<organism evidence="3 4">
    <name type="scientific">Aspergillus mulundensis</name>
    <dbReference type="NCBI Taxonomy" id="1810919"/>
    <lineage>
        <taxon>Eukaryota</taxon>
        <taxon>Fungi</taxon>
        <taxon>Dikarya</taxon>
        <taxon>Ascomycota</taxon>
        <taxon>Pezizomycotina</taxon>
        <taxon>Eurotiomycetes</taxon>
        <taxon>Eurotiomycetidae</taxon>
        <taxon>Eurotiales</taxon>
        <taxon>Aspergillaceae</taxon>
        <taxon>Aspergillus</taxon>
        <taxon>Aspergillus subgen. Nidulantes</taxon>
    </lineage>
</organism>
<keyword evidence="4" id="KW-1185">Reference proteome</keyword>
<evidence type="ECO:0000313" key="3">
    <source>
        <dbReference type="EMBL" id="RDW67165.1"/>
    </source>
</evidence>
<name>A0A3D8QZI1_9EURO</name>
<evidence type="ECO:0000259" key="2">
    <source>
        <dbReference type="Pfam" id="PF01648"/>
    </source>
</evidence>
<sequence length="160" mass="17508">MKLTPLPFPLALNIGTDIVHLPRITRLINRPGGYLTRFTRRILSEQEERDFRTRFSLPPVGSPTRQRNKDIEAKATVTSEMARWLAGRFAAKEAGRKAARGGAKAVGWKDVVVRVSDGAAEGRPDIVLFDDSEDGGRGRIGRLSISHDGEYVVATVLAAG</sequence>
<dbReference type="GeneID" id="38119401"/>
<protein>
    <recommendedName>
        <fullName evidence="2">4'-phosphopantetheinyl transferase domain-containing protein</fullName>
    </recommendedName>
</protein>
<dbReference type="Pfam" id="PF01648">
    <property type="entry name" value="ACPS"/>
    <property type="match status" value="1"/>
</dbReference>
<dbReference type="GO" id="GO:0000287">
    <property type="term" value="F:magnesium ion binding"/>
    <property type="evidence" value="ECO:0007669"/>
    <property type="project" value="InterPro"/>
</dbReference>
<dbReference type="Proteomes" id="UP000256690">
    <property type="component" value="Unassembled WGS sequence"/>
</dbReference>
<comment type="caution">
    <text evidence="3">The sequence shown here is derived from an EMBL/GenBank/DDBJ whole genome shotgun (WGS) entry which is preliminary data.</text>
</comment>
<evidence type="ECO:0000256" key="1">
    <source>
        <dbReference type="ARBA" id="ARBA00022679"/>
    </source>
</evidence>
<accession>A0A3D8QZI1</accession>
<dbReference type="InterPro" id="IPR002582">
    <property type="entry name" value="ACPS"/>
</dbReference>
<gene>
    <name evidence="3" type="ORF">DSM5745_09031</name>
</gene>
<dbReference type="RefSeq" id="XP_026600133.1">
    <property type="nucleotide sequence ID" value="XM_026751047.1"/>
</dbReference>
<dbReference type="HAMAP" id="MF_00101">
    <property type="entry name" value="AcpS"/>
    <property type="match status" value="1"/>
</dbReference>
<dbReference type="EMBL" id="PVWQ01000012">
    <property type="protein sequence ID" value="RDW67165.1"/>
    <property type="molecule type" value="Genomic_DNA"/>
</dbReference>